<keyword evidence="3" id="KW-1185">Reference proteome</keyword>
<organism evidence="2 3">
    <name type="scientific">Blastococcus mobilis</name>
    <dbReference type="NCBI Taxonomy" id="1938746"/>
    <lineage>
        <taxon>Bacteria</taxon>
        <taxon>Bacillati</taxon>
        <taxon>Actinomycetota</taxon>
        <taxon>Actinomycetes</taxon>
        <taxon>Geodermatophilales</taxon>
        <taxon>Geodermatophilaceae</taxon>
        <taxon>Blastococcus</taxon>
    </lineage>
</organism>
<dbReference type="RefSeq" id="WP_089338899.1">
    <property type="nucleotide sequence ID" value="NZ_FZNO01000043.1"/>
</dbReference>
<feature type="transmembrane region" description="Helical" evidence="1">
    <location>
        <begin position="161"/>
        <end position="180"/>
    </location>
</feature>
<name>A0A239AGH1_9ACTN</name>
<feature type="transmembrane region" description="Helical" evidence="1">
    <location>
        <begin position="22"/>
        <end position="42"/>
    </location>
</feature>
<dbReference type="AlphaFoldDB" id="A0A239AGH1"/>
<evidence type="ECO:0000313" key="2">
    <source>
        <dbReference type="EMBL" id="SNR94134.1"/>
    </source>
</evidence>
<dbReference type="OrthoDB" id="2052735at2"/>
<dbReference type="EMBL" id="FZNO01000043">
    <property type="protein sequence ID" value="SNR94134.1"/>
    <property type="molecule type" value="Genomic_DNA"/>
</dbReference>
<keyword evidence="1" id="KW-0472">Membrane</keyword>
<evidence type="ECO:0000313" key="3">
    <source>
        <dbReference type="Proteomes" id="UP000198403"/>
    </source>
</evidence>
<feature type="transmembrane region" description="Helical" evidence="1">
    <location>
        <begin position="54"/>
        <end position="71"/>
    </location>
</feature>
<reference evidence="2 3" key="1">
    <citation type="submission" date="2017-06" db="EMBL/GenBank/DDBJ databases">
        <authorList>
            <person name="Kim H.J."/>
            <person name="Triplett B.A."/>
        </authorList>
    </citation>
    <scope>NUCLEOTIDE SEQUENCE [LARGE SCALE GENOMIC DNA]</scope>
    <source>
        <strain evidence="2 3">DSM 44272</strain>
    </source>
</reference>
<proteinExistence type="predicted"/>
<dbReference type="Proteomes" id="UP000198403">
    <property type="component" value="Unassembled WGS sequence"/>
</dbReference>
<sequence>MTTAAQTAQSAYEQYDRTTSRWGRITMALGLLLSWAAPVYLIFFTDLRIAQSDLWTGFLAVGAVFWVFWVLEPLTYFPVLGPAAMYQAFMIGNIANKLLPSAVVAQSAINARPGTKRAELAAVMAICGAATVHIFSLLIFVGILGTWLVSVVPEDIRSVTQIYIFPAIIGAVVVQFAVFVKQHRITVIAVVVAVLVQLVLVPNVAALANYATALVVMSTVVLAWVLRDRSAQPVPHPEDRTEHMDVGG</sequence>
<gene>
    <name evidence="2" type="ORF">SAMN06272737_14316</name>
</gene>
<feature type="transmembrane region" description="Helical" evidence="1">
    <location>
        <begin position="120"/>
        <end position="149"/>
    </location>
</feature>
<protein>
    <submittedName>
        <fullName evidence="2">Uncharacterized protein</fullName>
    </submittedName>
</protein>
<evidence type="ECO:0000256" key="1">
    <source>
        <dbReference type="SAM" id="Phobius"/>
    </source>
</evidence>
<accession>A0A239AGH1</accession>
<keyword evidence="1" id="KW-0812">Transmembrane</keyword>
<keyword evidence="1" id="KW-1133">Transmembrane helix</keyword>
<feature type="transmembrane region" description="Helical" evidence="1">
    <location>
        <begin position="185"/>
        <end position="201"/>
    </location>
</feature>